<evidence type="ECO:0000259" key="2">
    <source>
        <dbReference type="Pfam" id="PF03795"/>
    </source>
</evidence>
<reference evidence="3 4" key="1">
    <citation type="submission" date="2016-10" db="EMBL/GenBank/DDBJ databases">
        <authorList>
            <person name="de Groot N.N."/>
        </authorList>
    </citation>
    <scope>NUCLEOTIDE SEQUENCE [LARGE SCALE GENOMIC DNA]</scope>
    <source>
        <strain evidence="3 4">DSM 2784</strain>
    </source>
</reference>
<feature type="domain" description="YCII-related" evidence="2">
    <location>
        <begin position="1"/>
        <end position="89"/>
    </location>
</feature>
<name>A0A1G5RTB9_9FIRM</name>
<dbReference type="Pfam" id="PF03795">
    <property type="entry name" value="YCII"/>
    <property type="match status" value="1"/>
</dbReference>
<organism evidence="3 4">
    <name type="scientific">Acidaminobacter hydrogenoformans DSM 2784</name>
    <dbReference type="NCBI Taxonomy" id="1120920"/>
    <lineage>
        <taxon>Bacteria</taxon>
        <taxon>Bacillati</taxon>
        <taxon>Bacillota</taxon>
        <taxon>Clostridia</taxon>
        <taxon>Peptostreptococcales</taxon>
        <taxon>Acidaminobacteraceae</taxon>
        <taxon>Acidaminobacter</taxon>
    </lineage>
</organism>
<dbReference type="OrthoDB" id="9797014at2"/>
<dbReference type="RefSeq" id="WP_092589104.1">
    <property type="nucleotide sequence ID" value="NZ_FMWL01000001.1"/>
</dbReference>
<accession>A0A1G5RTB9</accession>
<keyword evidence="4" id="KW-1185">Reference proteome</keyword>
<dbReference type="SUPFAM" id="SSF54909">
    <property type="entry name" value="Dimeric alpha+beta barrel"/>
    <property type="match status" value="1"/>
</dbReference>
<evidence type="ECO:0000256" key="1">
    <source>
        <dbReference type="ARBA" id="ARBA00007689"/>
    </source>
</evidence>
<dbReference type="InterPro" id="IPR005545">
    <property type="entry name" value="YCII"/>
</dbReference>
<dbReference type="Gene3D" id="3.30.70.1060">
    <property type="entry name" value="Dimeric alpha+beta barrel"/>
    <property type="match status" value="1"/>
</dbReference>
<protein>
    <recommendedName>
        <fullName evidence="2">YCII-related domain-containing protein</fullName>
    </recommendedName>
</protein>
<dbReference type="InterPro" id="IPR051807">
    <property type="entry name" value="Sec-metab_biosynth-assoc"/>
</dbReference>
<dbReference type="PANTHER" id="PTHR33606:SF3">
    <property type="entry name" value="PROTEIN YCII"/>
    <property type="match status" value="1"/>
</dbReference>
<dbReference type="InterPro" id="IPR011008">
    <property type="entry name" value="Dimeric_a/b-barrel"/>
</dbReference>
<proteinExistence type="inferred from homology"/>
<evidence type="ECO:0000313" key="4">
    <source>
        <dbReference type="Proteomes" id="UP000199208"/>
    </source>
</evidence>
<dbReference type="EMBL" id="FMWL01000001">
    <property type="protein sequence ID" value="SCZ76549.1"/>
    <property type="molecule type" value="Genomic_DNA"/>
</dbReference>
<dbReference type="STRING" id="1120920.SAMN03080599_00296"/>
<dbReference type="PANTHER" id="PTHR33606">
    <property type="entry name" value="PROTEIN YCII"/>
    <property type="match status" value="1"/>
</dbReference>
<dbReference type="AlphaFoldDB" id="A0A1G5RTB9"/>
<sequence>MQFIVIGRDGTDEGAMARRQAVRDNHLALAQKLKAEGKMLYAAALLDEEERMVGSAMFMEFEDRAALDAWLDVEPYIIGDVWRDIEVTQCKIPSFIKP</sequence>
<comment type="similarity">
    <text evidence="1">Belongs to the YciI family.</text>
</comment>
<evidence type="ECO:0000313" key="3">
    <source>
        <dbReference type="EMBL" id="SCZ76549.1"/>
    </source>
</evidence>
<dbReference type="Proteomes" id="UP000199208">
    <property type="component" value="Unassembled WGS sequence"/>
</dbReference>
<gene>
    <name evidence="3" type="ORF">SAMN03080599_00296</name>
</gene>